<evidence type="ECO:0000313" key="9">
    <source>
        <dbReference type="EMBL" id="KLE35939.1"/>
    </source>
</evidence>
<dbReference type="InterPro" id="IPR036942">
    <property type="entry name" value="Beta-barrel_TonB_sf"/>
</dbReference>
<comment type="caution">
    <text evidence="9">The sequence shown here is derived from an EMBL/GenBank/DDBJ whole genome shotgun (WGS) entry which is preliminary data.</text>
</comment>
<feature type="region of interest" description="Disordered" evidence="5">
    <location>
        <begin position="22"/>
        <end position="53"/>
    </location>
</feature>
<dbReference type="Proteomes" id="UP000053464">
    <property type="component" value="Unassembled WGS sequence"/>
</dbReference>
<evidence type="ECO:0000313" key="10">
    <source>
        <dbReference type="Proteomes" id="UP000053464"/>
    </source>
</evidence>
<evidence type="ECO:0000259" key="7">
    <source>
        <dbReference type="Pfam" id="PF00593"/>
    </source>
</evidence>
<dbReference type="GO" id="GO:0009279">
    <property type="term" value="C:cell outer membrane"/>
    <property type="evidence" value="ECO:0007669"/>
    <property type="project" value="UniProtKB-SubCell"/>
</dbReference>
<gene>
    <name evidence="9" type="ORF">AAW00_06195</name>
</gene>
<sequence length="1006" mass="111936">MRRLSLLSSVAAVPMMLAAQSAYAQDTDQDDPAVEAQEDASPEAPEEADANPGETIYVSGIRASLESAQGIKRESDSIMDVIVAEDIGKLPDNTAAETIARIAGVQVNRFSDEASGILIRGLPDVATSYNGREIFTAELRRVQLQDFPAQALAGIEVYKSGTADIIEPGLAGLVNVRTRRPFDFTDQVIAGGIHGTYNDQSEKIDGDGNILFSDRWDVGDGEFGFLANFTYAQQQYYNGARYNSSFIQNSYWSDIETQGQNVRNQPDFPNGLFFFPNNIGLYNDGGKRIRPSANFAAQYAPSDDLQFYVEGVYQGYRGRGFADNFDVPLEPWGPNSTPAVFSNVVLLDGQSYDQIILDGYDPPYRDNPTVPQAASLTKMSGSDPQGYRNTTQDETNTYQVAAGAIWDATDTLTLSADVAYSWSRYQRDNYSLDFRTVGARTVNASFDSNGGVDFNFPDWDPFDPAGYIFRGYYEARYDVSGDGLQARADASWDTPWDNFPRLKFGVRATTRHSELTENGFRYADVSEARIPLADLPIGGLTPTINPFRNNVGFNSYLSVPRSGIYDNREALRQFTLQTSQDLLARFPGNGYYSSLIEDFSTENIQIPETSGWMGDENTYAAYLQTHWNFDVGAVRVDGIAGLRAVITDGSTFGISTVCLLNDGGTPNNPTDDSCDETLTPRTEYQNYTDWLPNISLRARFTDKLQLRLGYTQTRTKPDFGALNPALQIRPVIYQPCLESTDPNYDPTDTTSCRIPGRTYPDYTGSQGNPELQPFTSNNYDVSLEYYFSRTGFASVAAFYRDIYGFTTGVTRFRNDPVYGTLQLSSPINAADSWIEGFEVNFQTFLDDFLPDAFSGFGVSANVTYLKGETRLPNGYNPETDVFEGEGEYVRIPGLSEWTYNLALFYEANGITTRLSYNRRSDWVNGYNTDPDNGFQYTGNGTLARDRLDANFSYDITPNFTVFADVANILARPFRNFVGYTSQATFPIDVRDEGRYFGAGLRFRFGE</sequence>
<dbReference type="Pfam" id="PF00593">
    <property type="entry name" value="TonB_dep_Rec_b-barrel"/>
    <property type="match status" value="1"/>
</dbReference>
<comment type="subcellular location">
    <subcellularLocation>
        <location evidence="1 4">Cell outer membrane</location>
    </subcellularLocation>
</comment>
<dbReference type="EMBL" id="LBHB01000001">
    <property type="protein sequence ID" value="KLE35939.1"/>
    <property type="molecule type" value="Genomic_DNA"/>
</dbReference>
<dbReference type="PATRIC" id="fig|1581420.6.peg.1254"/>
<feature type="compositionally biased region" description="Acidic residues" evidence="5">
    <location>
        <begin position="27"/>
        <end position="49"/>
    </location>
</feature>
<feature type="domain" description="TonB-dependent receptor plug" evidence="8">
    <location>
        <begin position="72"/>
        <end position="164"/>
    </location>
</feature>
<dbReference type="InterPro" id="IPR012910">
    <property type="entry name" value="Plug_dom"/>
</dbReference>
<protein>
    <recommendedName>
        <fullName evidence="11">TonB-dependent receptor</fullName>
    </recommendedName>
</protein>
<reference evidence="9 10" key="1">
    <citation type="submission" date="2015-04" db="EMBL/GenBank/DDBJ databases">
        <title>The draft genome sequence of Erythrobacter luteus KA37.</title>
        <authorList>
            <person name="Zhuang L."/>
            <person name="Liu Y."/>
            <person name="Shao Z."/>
        </authorList>
    </citation>
    <scope>NUCLEOTIDE SEQUENCE [LARGE SCALE GENOMIC DNA]</scope>
    <source>
        <strain evidence="9 10">KA37</strain>
    </source>
</reference>
<dbReference type="SUPFAM" id="SSF56935">
    <property type="entry name" value="Porins"/>
    <property type="match status" value="1"/>
</dbReference>
<evidence type="ECO:0000259" key="8">
    <source>
        <dbReference type="Pfam" id="PF07715"/>
    </source>
</evidence>
<evidence type="ECO:0000256" key="4">
    <source>
        <dbReference type="RuleBase" id="RU003357"/>
    </source>
</evidence>
<keyword evidence="2 4" id="KW-0472">Membrane</keyword>
<organism evidence="9 10">
    <name type="scientific">Aurantiacibacter luteus</name>
    <dbReference type="NCBI Taxonomy" id="1581420"/>
    <lineage>
        <taxon>Bacteria</taxon>
        <taxon>Pseudomonadati</taxon>
        <taxon>Pseudomonadota</taxon>
        <taxon>Alphaproteobacteria</taxon>
        <taxon>Sphingomonadales</taxon>
        <taxon>Erythrobacteraceae</taxon>
        <taxon>Aurantiacibacter</taxon>
    </lineage>
</organism>
<keyword evidence="3" id="KW-0998">Cell outer membrane</keyword>
<evidence type="ECO:0000256" key="2">
    <source>
        <dbReference type="ARBA" id="ARBA00023136"/>
    </source>
</evidence>
<proteinExistence type="inferred from homology"/>
<keyword evidence="10" id="KW-1185">Reference proteome</keyword>
<keyword evidence="4" id="KW-0798">TonB box</keyword>
<keyword evidence="6" id="KW-0732">Signal</keyword>
<dbReference type="OrthoDB" id="5476657at2"/>
<evidence type="ECO:0000256" key="5">
    <source>
        <dbReference type="SAM" id="MobiDB-lite"/>
    </source>
</evidence>
<comment type="similarity">
    <text evidence="4">Belongs to the TonB-dependent receptor family.</text>
</comment>
<feature type="signal peptide" evidence="6">
    <location>
        <begin position="1"/>
        <end position="24"/>
    </location>
</feature>
<dbReference type="STRING" id="1581420.AAW00_06195"/>
<feature type="domain" description="TonB-dependent receptor-like beta-barrel" evidence="7">
    <location>
        <begin position="444"/>
        <end position="968"/>
    </location>
</feature>
<dbReference type="PANTHER" id="PTHR40980:SF3">
    <property type="entry name" value="TONB-DEPENDENT RECEPTOR-LIKE BETA-BARREL DOMAIN-CONTAINING PROTEIN"/>
    <property type="match status" value="1"/>
</dbReference>
<dbReference type="Pfam" id="PF07715">
    <property type="entry name" value="Plug"/>
    <property type="match status" value="1"/>
</dbReference>
<dbReference type="Gene3D" id="2.170.130.10">
    <property type="entry name" value="TonB-dependent receptor, plug domain"/>
    <property type="match status" value="1"/>
</dbReference>
<evidence type="ECO:0000256" key="6">
    <source>
        <dbReference type="SAM" id="SignalP"/>
    </source>
</evidence>
<dbReference type="InterPro" id="IPR000531">
    <property type="entry name" value="Beta-barrel_TonB"/>
</dbReference>
<evidence type="ECO:0008006" key="11">
    <source>
        <dbReference type="Google" id="ProtNLM"/>
    </source>
</evidence>
<evidence type="ECO:0000256" key="1">
    <source>
        <dbReference type="ARBA" id="ARBA00004442"/>
    </source>
</evidence>
<dbReference type="PANTHER" id="PTHR40980">
    <property type="entry name" value="PLUG DOMAIN-CONTAINING PROTEIN"/>
    <property type="match status" value="1"/>
</dbReference>
<dbReference type="AlphaFoldDB" id="A0A0G9MZD5"/>
<dbReference type="NCBIfam" id="TIGR01782">
    <property type="entry name" value="TonB-Xanth-Caul"/>
    <property type="match status" value="1"/>
</dbReference>
<name>A0A0G9MZD5_9SPHN</name>
<dbReference type="InterPro" id="IPR010104">
    <property type="entry name" value="TonB_rcpt_bac"/>
</dbReference>
<feature type="chain" id="PRO_5002580736" description="TonB-dependent receptor" evidence="6">
    <location>
        <begin position="25"/>
        <end position="1006"/>
    </location>
</feature>
<accession>A0A0G9MZD5</accession>
<dbReference type="Gene3D" id="2.40.170.20">
    <property type="entry name" value="TonB-dependent receptor, beta-barrel domain"/>
    <property type="match status" value="1"/>
</dbReference>
<dbReference type="InterPro" id="IPR037066">
    <property type="entry name" value="Plug_dom_sf"/>
</dbReference>
<evidence type="ECO:0000256" key="3">
    <source>
        <dbReference type="ARBA" id="ARBA00023237"/>
    </source>
</evidence>